<evidence type="ECO:0000313" key="7">
    <source>
        <dbReference type="Proteomes" id="UP000324832"/>
    </source>
</evidence>
<dbReference type="GO" id="GO:1990918">
    <property type="term" value="P:double-strand break repair involved in meiotic recombination"/>
    <property type="evidence" value="ECO:0007669"/>
    <property type="project" value="TreeGrafter"/>
</dbReference>
<dbReference type="InterPro" id="IPR027417">
    <property type="entry name" value="P-loop_NTPase"/>
</dbReference>
<proteinExistence type="predicted"/>
<evidence type="ECO:0000256" key="2">
    <source>
        <dbReference type="ARBA" id="ARBA00022801"/>
    </source>
</evidence>
<dbReference type="InterPro" id="IPR045028">
    <property type="entry name" value="DinG/Rad3-like"/>
</dbReference>
<dbReference type="InterPro" id="IPR014013">
    <property type="entry name" value="Helic_SF1/SF2_ATP-bd_DinG/Rad3"/>
</dbReference>
<dbReference type="Gene3D" id="3.40.50.300">
    <property type="entry name" value="P-loop containing nucleotide triphosphate hydrolases"/>
    <property type="match status" value="1"/>
</dbReference>
<evidence type="ECO:0000313" key="6">
    <source>
        <dbReference type="EMBL" id="VVC93146.1"/>
    </source>
</evidence>
<evidence type="ECO:0000259" key="5">
    <source>
        <dbReference type="PROSITE" id="PS51193"/>
    </source>
</evidence>
<keyword evidence="7" id="KW-1185">Reference proteome</keyword>
<dbReference type="PROSITE" id="PS51193">
    <property type="entry name" value="HELICASE_ATP_BIND_2"/>
    <property type="match status" value="1"/>
</dbReference>
<feature type="region of interest" description="Disordered" evidence="4">
    <location>
        <begin position="57"/>
        <end position="79"/>
    </location>
</feature>
<feature type="compositionally biased region" description="Acidic residues" evidence="4">
    <location>
        <begin position="1"/>
        <end position="14"/>
    </location>
</feature>
<evidence type="ECO:0000256" key="3">
    <source>
        <dbReference type="ARBA" id="ARBA00022840"/>
    </source>
</evidence>
<dbReference type="GO" id="GO:0003678">
    <property type="term" value="F:DNA helicase activity"/>
    <property type="evidence" value="ECO:0007669"/>
    <property type="project" value="TreeGrafter"/>
</dbReference>
<feature type="compositionally biased region" description="Polar residues" evidence="4">
    <location>
        <begin position="57"/>
        <end position="74"/>
    </location>
</feature>
<dbReference type="GO" id="GO:0005634">
    <property type="term" value="C:nucleus"/>
    <property type="evidence" value="ECO:0007669"/>
    <property type="project" value="TreeGrafter"/>
</dbReference>
<sequence length="179" mass="19884">MESIEISDDDESFEEPVNSKQKAVAYEISSDEELPNVEIRSKRQTYIHNLFPKTATISSRTNETSRKPGQTPNVNPIPDKCGSGIEKMIGGVKVILPVNPYGSQLALMSIVIKAIKNNQNCLLESPTGSGKTLALLCATLAWQMQERSRKAGYPTVTNIRAIRYTDEGKITRKLHFDDD</sequence>
<reference evidence="6 7" key="1">
    <citation type="submission" date="2017-07" db="EMBL/GenBank/DDBJ databases">
        <authorList>
            <person name="Talla V."/>
            <person name="Backstrom N."/>
        </authorList>
    </citation>
    <scope>NUCLEOTIDE SEQUENCE [LARGE SCALE GENOMIC DNA]</scope>
</reference>
<evidence type="ECO:0000256" key="1">
    <source>
        <dbReference type="ARBA" id="ARBA00022741"/>
    </source>
</evidence>
<dbReference type="EMBL" id="FZQP02001537">
    <property type="protein sequence ID" value="VVC93146.1"/>
    <property type="molecule type" value="Genomic_DNA"/>
</dbReference>
<dbReference type="PANTHER" id="PTHR11472:SF47">
    <property type="entry name" value="FANCONI ANEMIA GROUP J PROTEIN"/>
    <property type="match status" value="1"/>
</dbReference>
<dbReference type="GO" id="GO:0005524">
    <property type="term" value="F:ATP binding"/>
    <property type="evidence" value="ECO:0007669"/>
    <property type="project" value="UniProtKB-KW"/>
</dbReference>
<dbReference type="Proteomes" id="UP000324832">
    <property type="component" value="Unassembled WGS sequence"/>
</dbReference>
<dbReference type="AlphaFoldDB" id="A0A5E4Q6E0"/>
<gene>
    <name evidence="6" type="ORF">LSINAPIS_LOCUS5396</name>
</gene>
<keyword evidence="3" id="KW-0067">ATP-binding</keyword>
<dbReference type="GO" id="GO:0016787">
    <property type="term" value="F:hydrolase activity"/>
    <property type="evidence" value="ECO:0007669"/>
    <property type="project" value="UniProtKB-KW"/>
</dbReference>
<accession>A0A5E4Q6E0</accession>
<evidence type="ECO:0000256" key="4">
    <source>
        <dbReference type="SAM" id="MobiDB-lite"/>
    </source>
</evidence>
<keyword evidence="1" id="KW-0547">Nucleotide-binding</keyword>
<dbReference type="PANTHER" id="PTHR11472">
    <property type="entry name" value="DNA REPAIR DEAD HELICASE RAD3/XP-D SUBFAMILY MEMBER"/>
    <property type="match status" value="1"/>
</dbReference>
<feature type="region of interest" description="Disordered" evidence="4">
    <location>
        <begin position="1"/>
        <end position="20"/>
    </location>
</feature>
<dbReference type="SUPFAM" id="SSF52540">
    <property type="entry name" value="P-loop containing nucleoside triphosphate hydrolases"/>
    <property type="match status" value="1"/>
</dbReference>
<dbReference type="GO" id="GO:0006289">
    <property type="term" value="P:nucleotide-excision repair"/>
    <property type="evidence" value="ECO:0007669"/>
    <property type="project" value="TreeGrafter"/>
</dbReference>
<keyword evidence="2" id="KW-0378">Hydrolase</keyword>
<name>A0A5E4Q6E0_9NEOP</name>
<organism evidence="6 7">
    <name type="scientific">Leptidea sinapis</name>
    <dbReference type="NCBI Taxonomy" id="189913"/>
    <lineage>
        <taxon>Eukaryota</taxon>
        <taxon>Metazoa</taxon>
        <taxon>Ecdysozoa</taxon>
        <taxon>Arthropoda</taxon>
        <taxon>Hexapoda</taxon>
        <taxon>Insecta</taxon>
        <taxon>Pterygota</taxon>
        <taxon>Neoptera</taxon>
        <taxon>Endopterygota</taxon>
        <taxon>Lepidoptera</taxon>
        <taxon>Glossata</taxon>
        <taxon>Ditrysia</taxon>
        <taxon>Papilionoidea</taxon>
        <taxon>Pieridae</taxon>
        <taxon>Dismorphiinae</taxon>
        <taxon>Leptidea</taxon>
    </lineage>
</organism>
<feature type="domain" description="Helicase ATP-binding" evidence="5">
    <location>
        <begin position="90"/>
        <end position="179"/>
    </location>
</feature>
<protein>
    <recommendedName>
        <fullName evidence="5">Helicase ATP-binding domain-containing protein</fullName>
    </recommendedName>
</protein>